<evidence type="ECO:0000313" key="3">
    <source>
        <dbReference type="Proteomes" id="UP000283383"/>
    </source>
</evidence>
<dbReference type="AlphaFoldDB" id="A0A420IQZ8"/>
<proteinExistence type="predicted"/>
<accession>A0A420IQZ8</accession>
<keyword evidence="3" id="KW-1185">Reference proteome</keyword>
<evidence type="ECO:0000256" key="1">
    <source>
        <dbReference type="SAM" id="MobiDB-lite"/>
    </source>
</evidence>
<gene>
    <name evidence="2" type="ORF">GcM3_075021</name>
</gene>
<feature type="region of interest" description="Disordered" evidence="1">
    <location>
        <begin position="248"/>
        <end position="268"/>
    </location>
</feature>
<reference evidence="2 3" key="1">
    <citation type="journal article" date="2018" name="BMC Genomics">
        <title>Comparative genome analyses reveal sequence features reflecting distinct modes of host-adaptation between dicot and monocot powdery mildew.</title>
        <authorList>
            <person name="Wu Y."/>
            <person name="Ma X."/>
            <person name="Pan Z."/>
            <person name="Kale S.D."/>
            <person name="Song Y."/>
            <person name="King H."/>
            <person name="Zhang Q."/>
            <person name="Presley C."/>
            <person name="Deng X."/>
            <person name="Wei C.I."/>
            <person name="Xiao S."/>
        </authorList>
    </citation>
    <scope>NUCLEOTIDE SEQUENCE [LARGE SCALE GENOMIC DNA]</scope>
    <source>
        <strain evidence="2">UMSG3</strain>
    </source>
</reference>
<dbReference type="STRING" id="62708.A0A420IQZ8"/>
<dbReference type="EMBL" id="MCBQ01007538">
    <property type="protein sequence ID" value="RKF76989.1"/>
    <property type="molecule type" value="Genomic_DNA"/>
</dbReference>
<sequence length="268" mass="29993">MSLQQRKRCFSQKIIMINTMKEEEFYSKRGQDFEINTKELDHKNDVIYLTEDNGKNGTSYSPDREGSNQSHPLFKAIVNGVNSTIFFDYGSNSSWVFKSRIVESATFSSSSPTVIKSLGQKPAATITRDSIVNVKLPNGESLGPICCGVVPDNLFPGQLVLGRSLSYTLGVYTKEEEHVKLLKIENQPSLQHIDSNIFSVQTIHPRMATARLNKIASLVKSFNQQFPSVFRFDPNIPPKTIQKSTVEHHIDTGPSSPVKIPARRYSPA</sequence>
<dbReference type="Proteomes" id="UP000283383">
    <property type="component" value="Unassembled WGS sequence"/>
</dbReference>
<name>A0A420IQZ8_9PEZI</name>
<organism evidence="2 3">
    <name type="scientific">Golovinomyces cichoracearum</name>
    <dbReference type="NCBI Taxonomy" id="62708"/>
    <lineage>
        <taxon>Eukaryota</taxon>
        <taxon>Fungi</taxon>
        <taxon>Dikarya</taxon>
        <taxon>Ascomycota</taxon>
        <taxon>Pezizomycotina</taxon>
        <taxon>Leotiomycetes</taxon>
        <taxon>Erysiphales</taxon>
        <taxon>Erysiphaceae</taxon>
        <taxon>Golovinomyces</taxon>
    </lineage>
</organism>
<comment type="caution">
    <text evidence="2">The sequence shown here is derived from an EMBL/GenBank/DDBJ whole genome shotgun (WGS) entry which is preliminary data.</text>
</comment>
<evidence type="ECO:0000313" key="2">
    <source>
        <dbReference type="EMBL" id="RKF76989.1"/>
    </source>
</evidence>
<protein>
    <submittedName>
        <fullName evidence="2">Uncharacterized protein</fullName>
    </submittedName>
</protein>